<evidence type="ECO:0000259" key="6">
    <source>
        <dbReference type="PROSITE" id="PS50887"/>
    </source>
</evidence>
<dbReference type="GO" id="GO:1902201">
    <property type="term" value="P:negative regulation of bacterial-type flagellum-dependent cell motility"/>
    <property type="evidence" value="ECO:0007669"/>
    <property type="project" value="TreeGrafter"/>
</dbReference>
<dbReference type="EMBL" id="OW970315">
    <property type="protein sequence ID" value="CAH6294850.1"/>
    <property type="molecule type" value="Genomic_DNA"/>
</dbReference>
<accession>A0AAN2FDK0</accession>
<feature type="transmembrane region" description="Helical" evidence="5">
    <location>
        <begin position="201"/>
        <end position="222"/>
    </location>
</feature>
<comment type="pathway">
    <text evidence="2">Purine metabolism; 3',5'-cyclic di-GMP biosynthesis.</text>
</comment>
<dbReference type="SUPFAM" id="SSF55073">
    <property type="entry name" value="Nucleotide cyclase"/>
    <property type="match status" value="1"/>
</dbReference>
<dbReference type="PANTHER" id="PTHR45138">
    <property type="entry name" value="REGULATORY COMPONENTS OF SENSORY TRANSDUCTION SYSTEM"/>
    <property type="match status" value="1"/>
</dbReference>
<dbReference type="GO" id="GO:0052621">
    <property type="term" value="F:diguanylate cyclase activity"/>
    <property type="evidence" value="ECO:0007669"/>
    <property type="project" value="UniProtKB-EC"/>
</dbReference>
<dbReference type="SMART" id="SM00267">
    <property type="entry name" value="GGDEF"/>
    <property type="match status" value="1"/>
</dbReference>
<protein>
    <recommendedName>
        <fullName evidence="3">diguanylate cyclase</fullName>
        <ecNumber evidence="3">2.7.7.65</ecNumber>
    </recommendedName>
</protein>
<keyword evidence="5" id="KW-0472">Membrane</keyword>
<dbReference type="EC" id="2.7.7.65" evidence="3"/>
<keyword evidence="5" id="KW-0812">Transmembrane</keyword>
<dbReference type="Pfam" id="PF00990">
    <property type="entry name" value="GGDEF"/>
    <property type="match status" value="1"/>
</dbReference>
<sequence length="397" mass="44143">MVICSAFLIRTLTAMNLDIYTLFVCELYVLGFLSIIMFFAWIGSQYDRVLGFTCLSLVFTLIAVFLSSLRSSGLHFLPVAVGNVLVMLAYGGLLNAFRRFCGKPIGTHWLLGALLWAILCCFPAFYYSLPKRVLVLCIACIAYTAALIQLVWLARDTLKATFWPAQLLLWIHLLFHLARLFLDSAIPSTLPGAIGGSNFSIYVILESILFVIGLTFTILAMVNEQMQSVLKHASMHDPLTSVWNRRALFNEAEKIVARCRRQNRPFSAILFDLDHFKSINDRYGHQQGDQILIHFCDIVRGLIPAEGRFARLGGEEFAAIIPAAAKDAEVWCETIRQAVCASQPNSITYSVSIGFASVTHQQQGFDDLLALADKALYHAKASGRNRIAQHPVTAGIS</sequence>
<feature type="domain" description="GGDEF" evidence="6">
    <location>
        <begin position="264"/>
        <end position="392"/>
    </location>
</feature>
<dbReference type="GO" id="GO:0005886">
    <property type="term" value="C:plasma membrane"/>
    <property type="evidence" value="ECO:0007669"/>
    <property type="project" value="TreeGrafter"/>
</dbReference>
<comment type="cofactor">
    <cofactor evidence="1">
        <name>Mg(2+)</name>
        <dbReference type="ChEBI" id="CHEBI:18420"/>
    </cofactor>
</comment>
<keyword evidence="5" id="KW-1133">Transmembrane helix</keyword>
<dbReference type="InterPro" id="IPR043128">
    <property type="entry name" value="Rev_trsase/Diguanyl_cyclase"/>
</dbReference>
<evidence type="ECO:0000313" key="8">
    <source>
        <dbReference type="Proteomes" id="UP001158961"/>
    </source>
</evidence>
<evidence type="ECO:0000256" key="3">
    <source>
        <dbReference type="ARBA" id="ARBA00012528"/>
    </source>
</evidence>
<dbReference type="Gene3D" id="3.30.70.270">
    <property type="match status" value="1"/>
</dbReference>
<feature type="transmembrane region" description="Helical" evidence="5">
    <location>
        <begin position="109"/>
        <end position="127"/>
    </location>
</feature>
<evidence type="ECO:0000256" key="2">
    <source>
        <dbReference type="ARBA" id="ARBA00004665"/>
    </source>
</evidence>
<feature type="transmembrane region" description="Helical" evidence="5">
    <location>
        <begin position="49"/>
        <end position="69"/>
    </location>
</feature>
<dbReference type="PANTHER" id="PTHR45138:SF6">
    <property type="entry name" value="DIGUANYLATE CYCLASE DGCN"/>
    <property type="match status" value="1"/>
</dbReference>
<dbReference type="InterPro" id="IPR029787">
    <property type="entry name" value="Nucleotide_cyclase"/>
</dbReference>
<dbReference type="Proteomes" id="UP001158961">
    <property type="component" value="Chromosome"/>
</dbReference>
<gene>
    <name evidence="7" type="ORF">DAPPPG734_11495</name>
</gene>
<dbReference type="AlphaFoldDB" id="A0AAN2FDK0"/>
<feature type="transmembrane region" description="Helical" evidence="5">
    <location>
        <begin position="133"/>
        <end position="154"/>
    </location>
</feature>
<dbReference type="GO" id="GO:0043709">
    <property type="term" value="P:cell adhesion involved in single-species biofilm formation"/>
    <property type="evidence" value="ECO:0007669"/>
    <property type="project" value="TreeGrafter"/>
</dbReference>
<evidence type="ECO:0000256" key="5">
    <source>
        <dbReference type="SAM" id="Phobius"/>
    </source>
</evidence>
<dbReference type="InterPro" id="IPR050469">
    <property type="entry name" value="Diguanylate_Cyclase"/>
</dbReference>
<feature type="transmembrane region" description="Helical" evidence="5">
    <location>
        <begin position="75"/>
        <end position="97"/>
    </location>
</feature>
<dbReference type="NCBIfam" id="TIGR00254">
    <property type="entry name" value="GGDEF"/>
    <property type="match status" value="1"/>
</dbReference>
<feature type="transmembrane region" description="Helical" evidence="5">
    <location>
        <begin position="20"/>
        <end position="42"/>
    </location>
</feature>
<comment type="catalytic activity">
    <reaction evidence="4">
        <text>2 GTP = 3',3'-c-di-GMP + 2 diphosphate</text>
        <dbReference type="Rhea" id="RHEA:24898"/>
        <dbReference type="ChEBI" id="CHEBI:33019"/>
        <dbReference type="ChEBI" id="CHEBI:37565"/>
        <dbReference type="ChEBI" id="CHEBI:58805"/>
        <dbReference type="EC" id="2.7.7.65"/>
    </reaction>
</comment>
<dbReference type="InterPro" id="IPR000160">
    <property type="entry name" value="GGDEF_dom"/>
</dbReference>
<evidence type="ECO:0000313" key="7">
    <source>
        <dbReference type="EMBL" id="CAH6294850.1"/>
    </source>
</evidence>
<name>A0AAN2FDK0_ENTAG</name>
<evidence type="ECO:0000256" key="1">
    <source>
        <dbReference type="ARBA" id="ARBA00001946"/>
    </source>
</evidence>
<dbReference type="PROSITE" id="PS50887">
    <property type="entry name" value="GGDEF"/>
    <property type="match status" value="1"/>
</dbReference>
<feature type="transmembrane region" description="Helical" evidence="5">
    <location>
        <begin position="161"/>
        <end position="181"/>
    </location>
</feature>
<organism evidence="7 8">
    <name type="scientific">Enterobacter agglomerans</name>
    <name type="common">Erwinia herbicola</name>
    <name type="synonym">Pantoea agglomerans</name>
    <dbReference type="NCBI Taxonomy" id="549"/>
    <lineage>
        <taxon>Bacteria</taxon>
        <taxon>Pseudomonadati</taxon>
        <taxon>Pseudomonadota</taxon>
        <taxon>Gammaproteobacteria</taxon>
        <taxon>Enterobacterales</taxon>
        <taxon>Erwiniaceae</taxon>
        <taxon>Pantoea</taxon>
        <taxon>Pantoea agglomerans group</taxon>
    </lineage>
</organism>
<reference evidence="7" key="1">
    <citation type="submission" date="2022-05" db="EMBL/GenBank/DDBJ databases">
        <authorList>
            <person name="Pothier F. J."/>
        </authorList>
    </citation>
    <scope>NUCLEOTIDE SEQUENCE</scope>
    <source>
        <strain evidence="7">DAPP-PG734</strain>
    </source>
</reference>
<evidence type="ECO:0000256" key="4">
    <source>
        <dbReference type="ARBA" id="ARBA00034247"/>
    </source>
</evidence>
<proteinExistence type="predicted"/>
<dbReference type="CDD" id="cd01949">
    <property type="entry name" value="GGDEF"/>
    <property type="match status" value="1"/>
</dbReference>
<dbReference type="FunFam" id="3.30.70.270:FF:000001">
    <property type="entry name" value="Diguanylate cyclase domain protein"/>
    <property type="match status" value="1"/>
</dbReference>